<organism evidence="2 3">
    <name type="scientific">Melanomma pulvis-pyrius CBS 109.77</name>
    <dbReference type="NCBI Taxonomy" id="1314802"/>
    <lineage>
        <taxon>Eukaryota</taxon>
        <taxon>Fungi</taxon>
        <taxon>Dikarya</taxon>
        <taxon>Ascomycota</taxon>
        <taxon>Pezizomycotina</taxon>
        <taxon>Dothideomycetes</taxon>
        <taxon>Pleosporomycetidae</taxon>
        <taxon>Pleosporales</taxon>
        <taxon>Melanommataceae</taxon>
        <taxon>Melanomma</taxon>
    </lineage>
</organism>
<dbReference type="GO" id="GO:0051260">
    <property type="term" value="P:protein homooligomerization"/>
    <property type="evidence" value="ECO:0007669"/>
    <property type="project" value="InterPro"/>
</dbReference>
<dbReference type="InterPro" id="IPR011333">
    <property type="entry name" value="SKP1/BTB/POZ_sf"/>
</dbReference>
<evidence type="ECO:0000313" key="3">
    <source>
        <dbReference type="Proteomes" id="UP000799757"/>
    </source>
</evidence>
<evidence type="ECO:0000259" key="1">
    <source>
        <dbReference type="Pfam" id="PF02214"/>
    </source>
</evidence>
<dbReference type="AlphaFoldDB" id="A0A6A6XNC2"/>
<gene>
    <name evidence="2" type="ORF">K505DRAFT_297589</name>
</gene>
<evidence type="ECO:0000313" key="2">
    <source>
        <dbReference type="EMBL" id="KAF2797852.1"/>
    </source>
</evidence>
<name>A0A6A6XNC2_9PLEO</name>
<sequence length="248" mass="28189">MSTAGEDSLTPYANNEQLSTPRVQHTSIIGGPDNTPPDLSCTPSTVGPRIITLDVGGRIFRAYAITLQESDWLDANIKRWVQSNSPTNPLFLDTDPDLFEHILRYLRRPEVFPLFWTPTQGFDYDLYNRLEVEAQHFGIQALEDWIHEKKYLGAVIVHHSAPIVQGMDQSVGETLRSNVQYDHHIDKKTEQVYICPRGILVHRGRRDRCGLACAKVQGDDPMHFEEEHSLDVVTFTRTTVFDGSVCRL</sequence>
<keyword evidence="3" id="KW-1185">Reference proteome</keyword>
<protein>
    <recommendedName>
        <fullName evidence="1">Potassium channel tetramerisation-type BTB domain-containing protein</fullName>
    </recommendedName>
</protein>
<dbReference type="Proteomes" id="UP000799757">
    <property type="component" value="Unassembled WGS sequence"/>
</dbReference>
<dbReference type="EMBL" id="MU001797">
    <property type="protein sequence ID" value="KAF2797852.1"/>
    <property type="molecule type" value="Genomic_DNA"/>
</dbReference>
<accession>A0A6A6XNC2</accession>
<dbReference type="Pfam" id="PF02214">
    <property type="entry name" value="BTB_2"/>
    <property type="match status" value="1"/>
</dbReference>
<reference evidence="2" key="1">
    <citation type="journal article" date="2020" name="Stud. Mycol.">
        <title>101 Dothideomycetes genomes: a test case for predicting lifestyles and emergence of pathogens.</title>
        <authorList>
            <person name="Haridas S."/>
            <person name="Albert R."/>
            <person name="Binder M."/>
            <person name="Bloem J."/>
            <person name="Labutti K."/>
            <person name="Salamov A."/>
            <person name="Andreopoulos B."/>
            <person name="Baker S."/>
            <person name="Barry K."/>
            <person name="Bills G."/>
            <person name="Bluhm B."/>
            <person name="Cannon C."/>
            <person name="Castanera R."/>
            <person name="Culley D."/>
            <person name="Daum C."/>
            <person name="Ezra D."/>
            <person name="Gonzalez J."/>
            <person name="Henrissat B."/>
            <person name="Kuo A."/>
            <person name="Liang C."/>
            <person name="Lipzen A."/>
            <person name="Lutzoni F."/>
            <person name="Magnuson J."/>
            <person name="Mondo S."/>
            <person name="Nolan M."/>
            <person name="Ohm R."/>
            <person name="Pangilinan J."/>
            <person name="Park H.-J."/>
            <person name="Ramirez L."/>
            <person name="Alfaro M."/>
            <person name="Sun H."/>
            <person name="Tritt A."/>
            <person name="Yoshinaga Y."/>
            <person name="Zwiers L.-H."/>
            <person name="Turgeon B."/>
            <person name="Goodwin S."/>
            <person name="Spatafora J."/>
            <person name="Crous P."/>
            <person name="Grigoriev I."/>
        </authorList>
    </citation>
    <scope>NUCLEOTIDE SEQUENCE</scope>
    <source>
        <strain evidence="2">CBS 109.77</strain>
    </source>
</reference>
<dbReference type="Gene3D" id="3.30.710.10">
    <property type="entry name" value="Potassium Channel Kv1.1, Chain A"/>
    <property type="match status" value="1"/>
</dbReference>
<dbReference type="OrthoDB" id="2414723at2759"/>
<dbReference type="SUPFAM" id="SSF54695">
    <property type="entry name" value="POZ domain"/>
    <property type="match status" value="1"/>
</dbReference>
<feature type="domain" description="Potassium channel tetramerisation-type BTB" evidence="1">
    <location>
        <begin position="51"/>
        <end position="108"/>
    </location>
</feature>
<proteinExistence type="predicted"/>
<dbReference type="InterPro" id="IPR003131">
    <property type="entry name" value="T1-type_BTB"/>
</dbReference>